<dbReference type="InterPro" id="IPR018640">
    <property type="entry name" value="DUF2063"/>
</dbReference>
<dbReference type="Pfam" id="PF09836">
    <property type="entry name" value="DUF2063"/>
    <property type="match status" value="1"/>
</dbReference>
<proteinExistence type="predicted"/>
<keyword evidence="3" id="KW-1185">Reference proteome</keyword>
<feature type="domain" description="Putative DNA-binding" evidence="1">
    <location>
        <begin position="8"/>
        <end position="92"/>
    </location>
</feature>
<evidence type="ECO:0000259" key="1">
    <source>
        <dbReference type="Pfam" id="PF09836"/>
    </source>
</evidence>
<dbReference type="Gene3D" id="1.10.150.690">
    <property type="entry name" value="DUF2063"/>
    <property type="match status" value="1"/>
</dbReference>
<protein>
    <recommendedName>
        <fullName evidence="1">Putative DNA-binding domain-containing protein</fullName>
    </recommendedName>
</protein>
<dbReference type="Proteomes" id="UP000094936">
    <property type="component" value="Unassembled WGS sequence"/>
</dbReference>
<reference evidence="2 3" key="1">
    <citation type="submission" date="2016-05" db="EMBL/GenBank/DDBJ databases">
        <title>Genomic Taxonomy of the Vibrionaceae.</title>
        <authorList>
            <person name="Gomez-Gil B."/>
            <person name="Enciso-Ibarra J."/>
        </authorList>
    </citation>
    <scope>NUCLEOTIDE SEQUENCE [LARGE SCALE GENOMIC DNA]</scope>
    <source>
        <strain evidence="2 3">CAIM 1920</strain>
    </source>
</reference>
<dbReference type="EMBL" id="LYBM01000016">
    <property type="protein sequence ID" value="ODA33428.1"/>
    <property type="molecule type" value="Genomic_DNA"/>
</dbReference>
<evidence type="ECO:0000313" key="3">
    <source>
        <dbReference type="Proteomes" id="UP000094936"/>
    </source>
</evidence>
<organism evidence="2 3">
    <name type="scientific">Veronia pacifica</name>
    <dbReference type="NCBI Taxonomy" id="1080227"/>
    <lineage>
        <taxon>Bacteria</taxon>
        <taxon>Pseudomonadati</taxon>
        <taxon>Pseudomonadota</taxon>
        <taxon>Gammaproteobacteria</taxon>
        <taxon>Vibrionales</taxon>
        <taxon>Vibrionaceae</taxon>
        <taxon>Veronia</taxon>
    </lineage>
</organism>
<name>A0A1C3EJM7_9GAMM</name>
<dbReference type="STRING" id="1080227.A8L45_10280"/>
<comment type="caution">
    <text evidence="2">The sequence shown here is derived from an EMBL/GenBank/DDBJ whole genome shotgun (WGS) entry which is preliminary data.</text>
</comment>
<gene>
    <name evidence="2" type="ORF">A8L45_10280</name>
</gene>
<dbReference type="AlphaFoldDB" id="A0A1C3EJM7"/>
<accession>A0A1C3EJM7</accession>
<dbReference type="InterPro" id="IPR044922">
    <property type="entry name" value="DUF2063_N_sf"/>
</dbReference>
<evidence type="ECO:0000313" key="2">
    <source>
        <dbReference type="EMBL" id="ODA33428.1"/>
    </source>
</evidence>
<sequence>MVKDLANLQRQFSQALHYQPFSMPNLKGRGSEEALLQIYRNQFVVSLKESMDRIYPAVKMLAGEECFDGVTRHHVLTTPMTDARVETYGFGFDNTLSSLPNIHEPAPYLADMAGFEWQFLMVSQRDYNAPLFPIEALSKLTPEQIGELSLITAPNIGWHRSLFCIRSLWEAVKADDRDVISQLRIEQPEQTLMKKTLAGVEIIPLSDEALRFIELSQQQTLGALPPELMPQLRHLVQLGVFSGFSLTSPAQHKENNDE</sequence>